<proteinExistence type="predicted"/>
<dbReference type="Proteomes" id="UP000001692">
    <property type="component" value="Chromosome 1"/>
</dbReference>
<dbReference type="EMBL" id="CU633749">
    <property type="protein sequence ID" value="CAQ68818.1"/>
    <property type="molecule type" value="Genomic_DNA"/>
</dbReference>
<dbReference type="AlphaFoldDB" id="B3R3D6"/>
<feature type="compositionally biased region" description="Basic and acidic residues" evidence="1">
    <location>
        <begin position="98"/>
        <end position="109"/>
    </location>
</feature>
<feature type="region of interest" description="Disordered" evidence="1">
    <location>
        <begin position="73"/>
        <end position="137"/>
    </location>
</feature>
<sequence>MVAGLEATLRNIAMAKRESKVLSDVQLRHWIAEGSPVAKSDGDGLTFTLSAADAASWVLRFSHGGRRHELTLGSYPDLSLGGAQAGRRPAGRGPARHQPGDGEAQRKIAQDLVGPPAREELSGAHPARFGHQHATQL</sequence>
<dbReference type="eggNOG" id="COG0582">
    <property type="taxonomic scope" value="Bacteria"/>
</dbReference>
<protein>
    <submittedName>
        <fullName evidence="3">Phage integrase (Part 1)</fullName>
    </submittedName>
</protein>
<evidence type="ECO:0000313" key="3">
    <source>
        <dbReference type="EMBL" id="CAQ68818.1"/>
    </source>
</evidence>
<evidence type="ECO:0000259" key="2">
    <source>
        <dbReference type="Pfam" id="PF13356"/>
    </source>
</evidence>
<dbReference type="Gene3D" id="3.30.160.390">
    <property type="entry name" value="Integrase, DNA-binding domain"/>
    <property type="match status" value="1"/>
</dbReference>
<dbReference type="InterPro" id="IPR038488">
    <property type="entry name" value="Integrase_DNA-bd_sf"/>
</dbReference>
<dbReference type="InterPro" id="IPR025166">
    <property type="entry name" value="Integrase_DNA_bind_dom"/>
</dbReference>
<dbReference type="HOGENOM" id="CLU_1861867_0_0_4"/>
<feature type="compositionally biased region" description="Low complexity" evidence="1">
    <location>
        <begin position="81"/>
        <end position="97"/>
    </location>
</feature>
<evidence type="ECO:0000313" key="4">
    <source>
        <dbReference type="Proteomes" id="UP000001692"/>
    </source>
</evidence>
<dbReference type="KEGG" id="cti:RALTA_A0851"/>
<organism evidence="3 4">
    <name type="scientific">Cupriavidus taiwanensis (strain DSM 17343 / BCRC 17206 / CCUG 44338 / CIP 107171 / LMG 19424 / R1)</name>
    <name type="common">Ralstonia taiwanensis (strain LMG 19424)</name>
    <dbReference type="NCBI Taxonomy" id="977880"/>
    <lineage>
        <taxon>Bacteria</taxon>
        <taxon>Pseudomonadati</taxon>
        <taxon>Pseudomonadota</taxon>
        <taxon>Betaproteobacteria</taxon>
        <taxon>Burkholderiales</taxon>
        <taxon>Burkholderiaceae</taxon>
        <taxon>Cupriavidus</taxon>
    </lineage>
</organism>
<reference evidence="3 4" key="1">
    <citation type="journal article" date="2008" name="Genome Res.">
        <title>Genome sequence of the beta-rhizobium Cupriavidus taiwanensis and comparative genomics of rhizobia.</title>
        <authorList>
            <person name="Amadou C."/>
            <person name="Pascal G."/>
            <person name="Mangenot S."/>
            <person name="Glew M."/>
            <person name="Bontemps C."/>
            <person name="Capela D."/>
            <person name="Carrere S."/>
            <person name="Cruveiller S."/>
            <person name="Dossat C."/>
            <person name="Lajus A."/>
            <person name="Marchetti M."/>
            <person name="Poinsot V."/>
            <person name="Rouy Z."/>
            <person name="Servin B."/>
            <person name="Saad M."/>
            <person name="Schenowitz C."/>
            <person name="Barbe V."/>
            <person name="Batut J."/>
            <person name="Medigue C."/>
            <person name="Masson-Boivin C."/>
        </authorList>
    </citation>
    <scope>NUCLEOTIDE SEQUENCE [LARGE SCALE GENOMIC DNA]</scope>
    <source>
        <strain evidence="4">DSM 17343 / BCRC 17206 / CCUG 44338 / CIP 107171 / LMG 19424 / R1</strain>
    </source>
</reference>
<dbReference type="Pfam" id="PF13356">
    <property type="entry name" value="Arm-DNA-bind_3"/>
    <property type="match status" value="1"/>
</dbReference>
<name>B3R3D6_CUPTR</name>
<evidence type="ECO:0000256" key="1">
    <source>
        <dbReference type="SAM" id="MobiDB-lite"/>
    </source>
</evidence>
<feature type="domain" description="Integrase DNA-binding" evidence="2">
    <location>
        <begin position="22"/>
        <end position="88"/>
    </location>
</feature>
<accession>B3R3D6</accession>
<gene>
    <name evidence="3" type="ordered locus">RALTA_A0851</name>
</gene>
<keyword evidence="4" id="KW-1185">Reference proteome</keyword>